<feature type="non-terminal residue" evidence="1">
    <location>
        <position position="1"/>
    </location>
</feature>
<gene>
    <name evidence="1" type="ORF">S01H1_13088</name>
</gene>
<protein>
    <submittedName>
        <fullName evidence="1">Uncharacterized protein</fullName>
    </submittedName>
</protein>
<dbReference type="EMBL" id="BARS01006745">
    <property type="protein sequence ID" value="GAF73062.1"/>
    <property type="molecule type" value="Genomic_DNA"/>
</dbReference>
<organism evidence="1">
    <name type="scientific">marine sediment metagenome</name>
    <dbReference type="NCBI Taxonomy" id="412755"/>
    <lineage>
        <taxon>unclassified sequences</taxon>
        <taxon>metagenomes</taxon>
        <taxon>ecological metagenomes</taxon>
    </lineage>
</organism>
<comment type="caution">
    <text evidence="1">The sequence shown here is derived from an EMBL/GenBank/DDBJ whole genome shotgun (WGS) entry which is preliminary data.</text>
</comment>
<accession>X0SAX6</accession>
<reference evidence="1" key="1">
    <citation type="journal article" date="2014" name="Front. Microbiol.">
        <title>High frequency of phylogenetically diverse reductive dehalogenase-homologous genes in deep subseafloor sedimentary metagenomes.</title>
        <authorList>
            <person name="Kawai M."/>
            <person name="Futagami T."/>
            <person name="Toyoda A."/>
            <person name="Takaki Y."/>
            <person name="Nishi S."/>
            <person name="Hori S."/>
            <person name="Arai W."/>
            <person name="Tsubouchi T."/>
            <person name="Morono Y."/>
            <person name="Uchiyama I."/>
            <person name="Ito T."/>
            <person name="Fujiyama A."/>
            <person name="Inagaki F."/>
            <person name="Takami H."/>
        </authorList>
    </citation>
    <scope>NUCLEOTIDE SEQUENCE</scope>
    <source>
        <strain evidence="1">Expedition CK06-06</strain>
    </source>
</reference>
<evidence type="ECO:0000313" key="1">
    <source>
        <dbReference type="EMBL" id="GAF73062.1"/>
    </source>
</evidence>
<proteinExistence type="predicted"/>
<name>X0SAX6_9ZZZZ</name>
<sequence length="50" mass="5593">KVFFLIAPKRTFTTWADVKAIDSYWAKRAVIVLLKKGVPPKEGAPPPPKD</sequence>
<dbReference type="AlphaFoldDB" id="X0SAX6"/>